<name>A0A2T3AKC2_9PEZI</name>
<feature type="region of interest" description="Disordered" evidence="1">
    <location>
        <begin position="111"/>
        <end position="131"/>
    </location>
</feature>
<keyword evidence="3" id="KW-1185">Reference proteome</keyword>
<accession>A0A2T3AKC2</accession>
<proteinExistence type="predicted"/>
<feature type="region of interest" description="Disordered" evidence="1">
    <location>
        <begin position="1"/>
        <end position="53"/>
    </location>
</feature>
<dbReference type="AlphaFoldDB" id="A0A2T3AKC2"/>
<dbReference type="EMBL" id="KZ678379">
    <property type="protein sequence ID" value="PSS02102.1"/>
    <property type="molecule type" value="Genomic_DNA"/>
</dbReference>
<feature type="region of interest" description="Disordered" evidence="1">
    <location>
        <begin position="216"/>
        <end position="255"/>
    </location>
</feature>
<reference evidence="2 3" key="1">
    <citation type="journal article" date="2018" name="Mycol. Prog.">
        <title>Coniella lustricola, a new species from submerged detritus.</title>
        <authorList>
            <person name="Raudabaugh D.B."/>
            <person name="Iturriaga T."/>
            <person name="Carver A."/>
            <person name="Mondo S."/>
            <person name="Pangilinan J."/>
            <person name="Lipzen A."/>
            <person name="He G."/>
            <person name="Amirebrahimi M."/>
            <person name="Grigoriev I.V."/>
            <person name="Miller A.N."/>
        </authorList>
    </citation>
    <scope>NUCLEOTIDE SEQUENCE [LARGE SCALE GENOMIC DNA]</scope>
    <source>
        <strain evidence="2 3">B22-T-1</strain>
    </source>
</reference>
<feature type="compositionally biased region" description="Basic residues" evidence="1">
    <location>
        <begin position="10"/>
        <end position="21"/>
    </location>
</feature>
<evidence type="ECO:0000313" key="2">
    <source>
        <dbReference type="EMBL" id="PSS02102.1"/>
    </source>
</evidence>
<dbReference type="OrthoDB" id="3439820at2759"/>
<dbReference type="InParanoid" id="A0A2T3AKC2"/>
<sequence>MPPDTSARTYHNRLEKRRQRRSLKDSGDFLGVQGINPSTGEMDVLTPSTSSAGSPFMALAKAVQEKRTAYEHARSILRSETLRRWEIDKSTLRAARRKSVRWRKAGEGWSSAVEPNLSPIAGSTETPPRGNEFSVDTVIQMPIRPPTRTPSLGRAAGRDGVGRIRSRDREQIGGAHAIALTSVPSNAETGSRIASHNLTTQREFTAAHENDVKLTKPRIRPQGHTPSIQESYSDLIPVNSEFDPQSPSSYHHDAI</sequence>
<organism evidence="2 3">
    <name type="scientific">Coniella lustricola</name>
    <dbReference type="NCBI Taxonomy" id="2025994"/>
    <lineage>
        <taxon>Eukaryota</taxon>
        <taxon>Fungi</taxon>
        <taxon>Dikarya</taxon>
        <taxon>Ascomycota</taxon>
        <taxon>Pezizomycotina</taxon>
        <taxon>Sordariomycetes</taxon>
        <taxon>Sordariomycetidae</taxon>
        <taxon>Diaporthales</taxon>
        <taxon>Schizoparmaceae</taxon>
        <taxon>Coniella</taxon>
    </lineage>
</organism>
<evidence type="ECO:0000256" key="1">
    <source>
        <dbReference type="SAM" id="MobiDB-lite"/>
    </source>
</evidence>
<evidence type="ECO:0000313" key="3">
    <source>
        <dbReference type="Proteomes" id="UP000241462"/>
    </source>
</evidence>
<gene>
    <name evidence="2" type="ORF">BD289DRAFT_479006</name>
</gene>
<dbReference type="Proteomes" id="UP000241462">
    <property type="component" value="Unassembled WGS sequence"/>
</dbReference>
<protein>
    <submittedName>
        <fullName evidence="2">Uncharacterized protein</fullName>
    </submittedName>
</protein>
<dbReference type="STRING" id="2025994.A0A2T3AKC2"/>